<dbReference type="Pfam" id="PF00932">
    <property type="entry name" value="LTD"/>
    <property type="match status" value="3"/>
</dbReference>
<dbReference type="EMBL" id="WVHT01000012">
    <property type="protein sequence ID" value="MXV53040.1"/>
    <property type="molecule type" value="Genomic_DNA"/>
</dbReference>
<sequence>MKIYFVIALVLCSKITLAQLYETFDDGNFSTNPAWTGSNSSADFTVISDQLHSNSTTASSGFYLSTENSLATNCVWEFWCNLKFATSGSNYVDVYLISDKQDLQSAAVNGYFVRIGNTDDEVSLYRQSGPKSGAQKIIDGANGVVSSSTNNLIKVRVTRTSDNIFLLERDGTGTGTSYVSEGSVTDASFLSSSYFGIFIQQSTSSFFQKHFFDDIKINPIIIDSDPPKLISATASDSSHLIITFSEAVDTLSAKLVINYKLDNSTMPISVKLTSDPAQLILDFGRSFETGSHRITVLNVTDKAGNKISDLNKATFTYLKPYVAAWHDIVINEIFADPSPQIDLPSTEFIEIYNNSSHSVSLKNWKFSDPTNIAVLPDDSLKAGEYRILCAKADTAEFKRFGKVIGVSPWPSLNNSSDVIKLKNGNGITIDSVSYSDAWYKDAVKKQGGWSLERVDPKSVCQGNYNWTASVDSAGGTPGRQNSVFKKDYDLTDFKIESFRRPNDTTITVKLSKHLDTNTLLAEAFSSQPAINYKNISADSEGTLISLTHNLLTPGTNYSFNVIRLNDCSGKNLIASPAFLFTTPKSIPERTDTAKILISEIFADPSPEVGLPLVEYVELYNPGKDTIDLDGYSLNDATSKGVIKKVSIFPNSYLILCPATDSLQYKPFGKVGGLSPWPSLNNSSDQIVLKSFKGKLVDSVSYSDTWYKDAVKKQGGWSLEVINPDAACKNAQNWTASNDKSGGTPGRINSVFNKNQPEALKLLSATLTDNTTIRLNFNRLVDSISAVKLINYQVNNGLAAPGNAVLIGPDFQSIDLKFPSIKRGLSYKITVENLTDCAGSVISSGNNTAEFYYPFAIEKGEILINEVLFNPRPNGVDFVEIYNNSDKTFDLKELNIATIKSKDSIESVKQISGKSQLFKPKEYTVLASDIENIKAEYHTENSESFIKLSSMPSYNDDEGIIVLISNNQRIDQLNYSEKMHFPLIKNPEGVSLERSSFSRPTNDPGNFRSAAAAVGFATPGYRNSQFVDDVNPEDEVSLSSKTFSPDNDGFEDVLNINYKFPNPGMVANVIIYNSRGVTITHLIKNMTLPATGIFSWDGLNENQQKSAVGIYFMQMEVFNLNGKVKKYTKSFALAARLN</sequence>
<keyword evidence="5" id="KW-1185">Reference proteome</keyword>
<evidence type="ECO:0000259" key="3">
    <source>
        <dbReference type="PROSITE" id="PS51841"/>
    </source>
</evidence>
<evidence type="ECO:0000256" key="1">
    <source>
        <dbReference type="ARBA" id="ARBA00022729"/>
    </source>
</evidence>
<organism evidence="4 5">
    <name type="scientific">Hufsiella arboris</name>
    <dbReference type="NCBI Taxonomy" id="2695275"/>
    <lineage>
        <taxon>Bacteria</taxon>
        <taxon>Pseudomonadati</taxon>
        <taxon>Bacteroidota</taxon>
        <taxon>Sphingobacteriia</taxon>
        <taxon>Sphingobacteriales</taxon>
        <taxon>Sphingobacteriaceae</taxon>
        <taxon>Hufsiella</taxon>
    </lineage>
</organism>
<evidence type="ECO:0000313" key="4">
    <source>
        <dbReference type="EMBL" id="MXV53040.1"/>
    </source>
</evidence>
<accession>A0A7K1YF47</accession>
<feature type="domain" description="LTD" evidence="3">
    <location>
        <begin position="313"/>
        <end position="436"/>
    </location>
</feature>
<dbReference type="RefSeq" id="WP_160846219.1">
    <property type="nucleotide sequence ID" value="NZ_WVHT01000012.1"/>
</dbReference>
<dbReference type="Proteomes" id="UP000466586">
    <property type="component" value="Unassembled WGS sequence"/>
</dbReference>
<dbReference type="SUPFAM" id="SSF74853">
    <property type="entry name" value="Lamin A/C globular tail domain"/>
    <property type="match status" value="2"/>
</dbReference>
<dbReference type="InterPro" id="IPR001322">
    <property type="entry name" value="Lamin_tail_dom"/>
</dbReference>
<evidence type="ECO:0000313" key="5">
    <source>
        <dbReference type="Proteomes" id="UP000466586"/>
    </source>
</evidence>
<proteinExistence type="predicted"/>
<dbReference type="Gene3D" id="2.60.40.4070">
    <property type="match status" value="1"/>
</dbReference>
<feature type="signal peptide" evidence="2">
    <location>
        <begin position="1"/>
        <end position="18"/>
    </location>
</feature>
<reference evidence="4 5" key="1">
    <citation type="submission" date="2019-11" db="EMBL/GenBank/DDBJ databases">
        <title>Pedobacter sp. HMF7647 Genome sequencing and assembly.</title>
        <authorList>
            <person name="Kang H."/>
            <person name="Kim H."/>
            <person name="Joh K."/>
        </authorList>
    </citation>
    <scope>NUCLEOTIDE SEQUENCE [LARGE SCALE GENOMIC DNA]</scope>
    <source>
        <strain evidence="4 5">HMF7647</strain>
    </source>
</reference>
<dbReference type="PROSITE" id="PS51841">
    <property type="entry name" value="LTD"/>
    <property type="match status" value="2"/>
</dbReference>
<dbReference type="PANTHER" id="PTHR37397">
    <property type="entry name" value="SI:CH211-183D21.1"/>
    <property type="match status" value="1"/>
</dbReference>
<dbReference type="PANTHER" id="PTHR37397:SF1">
    <property type="entry name" value="LTD DOMAIN-CONTAINING PROTEIN"/>
    <property type="match status" value="1"/>
</dbReference>
<name>A0A7K1YF47_9SPHI</name>
<protein>
    <recommendedName>
        <fullName evidence="3">LTD domain-containing protein</fullName>
    </recommendedName>
</protein>
<comment type="caution">
    <text evidence="4">The sequence shown here is derived from an EMBL/GenBank/DDBJ whole genome shotgun (WGS) entry which is preliminary data.</text>
</comment>
<keyword evidence="1 2" id="KW-0732">Signal</keyword>
<feature type="domain" description="LTD" evidence="3">
    <location>
        <begin position="849"/>
        <end position="1000"/>
    </location>
</feature>
<gene>
    <name evidence="4" type="ORF">GS399_18880</name>
</gene>
<feature type="chain" id="PRO_5029769338" description="LTD domain-containing protein" evidence="2">
    <location>
        <begin position="19"/>
        <end position="1137"/>
    </location>
</feature>
<dbReference type="Pfam" id="PF13585">
    <property type="entry name" value="CHU_C"/>
    <property type="match status" value="1"/>
</dbReference>
<dbReference type="InterPro" id="IPR036415">
    <property type="entry name" value="Lamin_tail_dom_sf"/>
</dbReference>
<evidence type="ECO:0000256" key="2">
    <source>
        <dbReference type="SAM" id="SignalP"/>
    </source>
</evidence>
<dbReference type="Gene3D" id="2.60.40.1220">
    <property type="match status" value="2"/>
</dbReference>
<dbReference type="AlphaFoldDB" id="A0A7K1YF47"/>
<dbReference type="InterPro" id="IPR014755">
    <property type="entry name" value="Cu-Rt/internalin_Ig-like"/>
</dbReference>